<feature type="transmembrane region" description="Helical" evidence="1">
    <location>
        <begin position="12"/>
        <end position="32"/>
    </location>
</feature>
<name>A0A328D295_9ASTE</name>
<gene>
    <name evidence="2" type="ORF">DM860_002487</name>
</gene>
<protein>
    <submittedName>
        <fullName evidence="2">Uncharacterized protein</fullName>
    </submittedName>
</protein>
<keyword evidence="1" id="KW-0472">Membrane</keyword>
<accession>A0A328D295</accession>
<keyword evidence="1" id="KW-1133">Transmembrane helix</keyword>
<sequence>MLENLVLRNLVAYGAAMATLESITMLAEYVALMGDMLQALKDVALRGKGSLDDEPVIQILARIGKPQTGEKREVHASERETTEEWEKKNEMTWTKLHRSLEKRVKNGVDVMRKAFCNGSQVSLGANAGLLPSLWLQQRGF</sequence>
<dbReference type="AlphaFoldDB" id="A0A328D295"/>
<evidence type="ECO:0000313" key="2">
    <source>
        <dbReference type="EMBL" id="RAL38509.1"/>
    </source>
</evidence>
<reference evidence="2 3" key="1">
    <citation type="submission" date="2018-06" db="EMBL/GenBank/DDBJ databases">
        <title>The Genome of Cuscuta australis (Dodder) Provides Insight into the Evolution of Plant Parasitism.</title>
        <authorList>
            <person name="Liu H."/>
        </authorList>
    </citation>
    <scope>NUCLEOTIDE SEQUENCE [LARGE SCALE GENOMIC DNA]</scope>
    <source>
        <strain evidence="3">cv. Yunnan</strain>
        <tissue evidence="2">Vines</tissue>
    </source>
</reference>
<organism evidence="2 3">
    <name type="scientific">Cuscuta australis</name>
    <dbReference type="NCBI Taxonomy" id="267555"/>
    <lineage>
        <taxon>Eukaryota</taxon>
        <taxon>Viridiplantae</taxon>
        <taxon>Streptophyta</taxon>
        <taxon>Embryophyta</taxon>
        <taxon>Tracheophyta</taxon>
        <taxon>Spermatophyta</taxon>
        <taxon>Magnoliopsida</taxon>
        <taxon>eudicotyledons</taxon>
        <taxon>Gunneridae</taxon>
        <taxon>Pentapetalae</taxon>
        <taxon>asterids</taxon>
        <taxon>lamiids</taxon>
        <taxon>Solanales</taxon>
        <taxon>Convolvulaceae</taxon>
        <taxon>Cuscuteae</taxon>
        <taxon>Cuscuta</taxon>
        <taxon>Cuscuta subgen. Grammica</taxon>
        <taxon>Cuscuta sect. Cleistogrammica</taxon>
    </lineage>
</organism>
<dbReference type="Proteomes" id="UP000249390">
    <property type="component" value="Unassembled WGS sequence"/>
</dbReference>
<comment type="caution">
    <text evidence="2">The sequence shown here is derived from an EMBL/GenBank/DDBJ whole genome shotgun (WGS) entry which is preliminary data.</text>
</comment>
<keyword evidence="3" id="KW-1185">Reference proteome</keyword>
<keyword evidence="1" id="KW-0812">Transmembrane</keyword>
<evidence type="ECO:0000313" key="3">
    <source>
        <dbReference type="Proteomes" id="UP000249390"/>
    </source>
</evidence>
<proteinExistence type="predicted"/>
<evidence type="ECO:0000256" key="1">
    <source>
        <dbReference type="SAM" id="Phobius"/>
    </source>
</evidence>
<dbReference type="EMBL" id="NQVE01000209">
    <property type="protein sequence ID" value="RAL38509.1"/>
    <property type="molecule type" value="Genomic_DNA"/>
</dbReference>